<dbReference type="Proteomes" id="UP000297716">
    <property type="component" value="Unassembled WGS sequence"/>
</dbReference>
<keyword evidence="2" id="KW-1133">Transmembrane helix</keyword>
<dbReference type="Pfam" id="PF06687">
    <property type="entry name" value="SUR7"/>
    <property type="match status" value="1"/>
</dbReference>
<evidence type="ECO:0000256" key="2">
    <source>
        <dbReference type="SAM" id="Phobius"/>
    </source>
</evidence>
<dbReference type="PANTHER" id="PTHR28019">
    <property type="entry name" value="CELL MEMBRANE PROTEIN YLR413W-RELATED"/>
    <property type="match status" value="1"/>
</dbReference>
<dbReference type="InterPro" id="IPR009571">
    <property type="entry name" value="SUR7/Rim9-like_fungi"/>
</dbReference>
<feature type="transmembrane region" description="Helical" evidence="2">
    <location>
        <begin position="149"/>
        <end position="171"/>
    </location>
</feature>
<dbReference type="GO" id="GO:0031505">
    <property type="term" value="P:fungal-type cell wall organization"/>
    <property type="evidence" value="ECO:0007669"/>
    <property type="project" value="TreeGrafter"/>
</dbReference>
<feature type="transmembrane region" description="Helical" evidence="2">
    <location>
        <begin position="12"/>
        <end position="33"/>
    </location>
</feature>
<keyword evidence="4" id="KW-1185">Reference proteome</keyword>
<protein>
    <recommendedName>
        <fullName evidence="5">SUR7 protein</fullName>
    </recommendedName>
</protein>
<dbReference type="PANTHER" id="PTHR28019:SF2">
    <property type="entry name" value="CELL MEMBRANE PROTEIN YLR413W-RELATED"/>
    <property type="match status" value="1"/>
</dbReference>
<reference evidence="3 4" key="1">
    <citation type="submission" date="2019-03" db="EMBL/GenBank/DDBJ databases">
        <title>Draft genome sequence of Xylaria hypoxylon DSM 108379, a ubiquitous saprotrophic-parasitic fungi on hardwood.</title>
        <authorList>
            <person name="Buettner E."/>
            <person name="Leonhardt S."/>
            <person name="Gebauer A.M."/>
            <person name="Liers C."/>
            <person name="Hofrichter M."/>
            <person name="Kellner H."/>
        </authorList>
    </citation>
    <scope>NUCLEOTIDE SEQUENCE [LARGE SCALE GENOMIC DNA]</scope>
    <source>
        <strain evidence="3 4">DSM 108379</strain>
    </source>
</reference>
<sequence length="365" mass="39095">MVARKSVGLNWAIAIVFSLISLIFTLIILLSGVGGHTSASYLTIDASNLAIPAKLSSSAFLQDLSTISGSDLVGQDRTRQSLGLSVTYSVSLLTACGLNDDGSTTCYTPRVGFTFNPDFDLKVGSTTAQGTSAKAYYSQLNTYAAVSKFVAAAYILTSVLTILSCITLVLSRRFERAILVSRICSGIVAILAIAATIASIVTFIKLRDTFNGALGDIGVRTTTKSGAFGLSVAASIISVAAFVFTLFIRPTASAYRLPYHQEKRGVNRGVGAVETELMSREPRAANVGVGFLDRVSTWNRPRYTHIDAKKLSNTHSRDHSPDSDREGLINPAQDHVHSGSSQSQWENKHGRQNLDHVSSAYAPHV</sequence>
<feature type="compositionally biased region" description="Basic and acidic residues" evidence="1">
    <location>
        <begin position="309"/>
        <end position="327"/>
    </location>
</feature>
<dbReference type="GO" id="GO:0005886">
    <property type="term" value="C:plasma membrane"/>
    <property type="evidence" value="ECO:0007669"/>
    <property type="project" value="InterPro"/>
</dbReference>
<evidence type="ECO:0000256" key="1">
    <source>
        <dbReference type="SAM" id="MobiDB-lite"/>
    </source>
</evidence>
<dbReference type="AlphaFoldDB" id="A0A4Z0Z178"/>
<organism evidence="3 4">
    <name type="scientific">Xylaria hypoxylon</name>
    <dbReference type="NCBI Taxonomy" id="37992"/>
    <lineage>
        <taxon>Eukaryota</taxon>
        <taxon>Fungi</taxon>
        <taxon>Dikarya</taxon>
        <taxon>Ascomycota</taxon>
        <taxon>Pezizomycotina</taxon>
        <taxon>Sordariomycetes</taxon>
        <taxon>Xylariomycetidae</taxon>
        <taxon>Xylariales</taxon>
        <taxon>Xylariaceae</taxon>
        <taxon>Xylaria</taxon>
    </lineage>
</organism>
<feature type="transmembrane region" description="Helical" evidence="2">
    <location>
        <begin position="183"/>
        <end position="206"/>
    </location>
</feature>
<evidence type="ECO:0000313" key="4">
    <source>
        <dbReference type="Proteomes" id="UP000297716"/>
    </source>
</evidence>
<dbReference type="GO" id="GO:0051285">
    <property type="term" value="C:cell cortex of cell tip"/>
    <property type="evidence" value="ECO:0007669"/>
    <property type="project" value="TreeGrafter"/>
</dbReference>
<keyword evidence="2" id="KW-0472">Membrane</keyword>
<name>A0A4Z0Z178_9PEZI</name>
<feature type="region of interest" description="Disordered" evidence="1">
    <location>
        <begin position="309"/>
        <end position="365"/>
    </location>
</feature>
<feature type="transmembrane region" description="Helical" evidence="2">
    <location>
        <begin position="226"/>
        <end position="248"/>
    </location>
</feature>
<proteinExistence type="predicted"/>
<gene>
    <name evidence="3" type="ORF">E0Z10_g2826</name>
</gene>
<comment type="caution">
    <text evidence="3">The sequence shown here is derived from an EMBL/GenBank/DDBJ whole genome shotgun (WGS) entry which is preliminary data.</text>
</comment>
<evidence type="ECO:0000313" key="3">
    <source>
        <dbReference type="EMBL" id="TGJ85958.1"/>
    </source>
</evidence>
<accession>A0A4Z0Z178</accession>
<dbReference type="OrthoDB" id="4480814at2759"/>
<dbReference type="EMBL" id="SKBN01000036">
    <property type="protein sequence ID" value="TGJ85958.1"/>
    <property type="molecule type" value="Genomic_DNA"/>
</dbReference>
<evidence type="ECO:0008006" key="5">
    <source>
        <dbReference type="Google" id="ProtNLM"/>
    </source>
</evidence>
<keyword evidence="2" id="KW-0812">Transmembrane</keyword>
<dbReference type="InterPro" id="IPR052413">
    <property type="entry name" value="SUR7_domain"/>
</dbReference>